<comment type="caution">
    <text evidence="2">The sequence shown here is derived from an EMBL/GenBank/DDBJ whole genome shotgun (WGS) entry which is preliminary data.</text>
</comment>
<name>A0A3A8I303_9BACT</name>
<evidence type="ECO:0000313" key="3">
    <source>
        <dbReference type="Proteomes" id="UP000268094"/>
    </source>
</evidence>
<proteinExistence type="predicted"/>
<sequence length="70" mass="7587">MASSRHRPKSRWRKLLGGFVVAVAESFAPDSVLADGAPKRDVHPRHGRIPGKGYGSRTLGIQGADPRPQE</sequence>
<dbReference type="OrthoDB" id="5521683at2"/>
<accession>A0A3A8I303</accession>
<dbReference type="EMBL" id="RAVZ01000382">
    <property type="protein sequence ID" value="RKG74114.1"/>
    <property type="molecule type" value="Genomic_DNA"/>
</dbReference>
<evidence type="ECO:0000256" key="1">
    <source>
        <dbReference type="SAM" id="MobiDB-lite"/>
    </source>
</evidence>
<reference evidence="3" key="1">
    <citation type="submission" date="2018-09" db="EMBL/GenBank/DDBJ databases">
        <authorList>
            <person name="Livingstone P.G."/>
            <person name="Whitworth D.E."/>
        </authorList>
    </citation>
    <scope>NUCLEOTIDE SEQUENCE [LARGE SCALE GENOMIC DNA]</scope>
    <source>
        <strain evidence="3">CA054A</strain>
    </source>
</reference>
<dbReference type="AlphaFoldDB" id="A0A3A8I303"/>
<organism evidence="2 3">
    <name type="scientific">Corallococcus terminator</name>
    <dbReference type="NCBI Taxonomy" id="2316733"/>
    <lineage>
        <taxon>Bacteria</taxon>
        <taxon>Pseudomonadati</taxon>
        <taxon>Myxococcota</taxon>
        <taxon>Myxococcia</taxon>
        <taxon>Myxococcales</taxon>
        <taxon>Cystobacterineae</taxon>
        <taxon>Myxococcaceae</taxon>
        <taxon>Corallococcus</taxon>
    </lineage>
</organism>
<dbReference type="Proteomes" id="UP000268094">
    <property type="component" value="Unassembled WGS sequence"/>
</dbReference>
<protein>
    <submittedName>
        <fullName evidence="2">Uncharacterized protein</fullName>
    </submittedName>
</protein>
<evidence type="ECO:0000313" key="2">
    <source>
        <dbReference type="EMBL" id="RKG74114.1"/>
    </source>
</evidence>
<gene>
    <name evidence="2" type="ORF">D7V88_35345</name>
</gene>
<feature type="region of interest" description="Disordered" evidence="1">
    <location>
        <begin position="34"/>
        <end position="70"/>
    </location>
</feature>
<keyword evidence="3" id="KW-1185">Reference proteome</keyword>
<dbReference type="RefSeq" id="WP_120544999.1">
    <property type="nucleotide sequence ID" value="NZ_RAVZ01000382.1"/>
</dbReference>